<evidence type="ECO:0000256" key="20">
    <source>
        <dbReference type="SAM" id="MobiDB-lite"/>
    </source>
</evidence>
<dbReference type="NCBIfam" id="TIGR01368">
    <property type="entry name" value="CPSaseIIsmall"/>
    <property type="match status" value="1"/>
</dbReference>
<evidence type="ECO:0000256" key="19">
    <source>
        <dbReference type="PROSITE-ProRule" id="PRU00409"/>
    </source>
</evidence>
<dbReference type="Gene3D" id="3.40.50.20">
    <property type="match status" value="2"/>
</dbReference>
<dbReference type="InterPro" id="IPR036914">
    <property type="entry name" value="MGS-like_dom_sf"/>
</dbReference>
<comment type="pathway">
    <text evidence="1">Pyrimidine metabolism; UMP biosynthesis via de novo pathway; (S)-dihydroorotate from bicarbonate: step 1/3.</text>
</comment>
<dbReference type="PROSITE" id="PS51273">
    <property type="entry name" value="GATASE_TYPE_1"/>
    <property type="match status" value="1"/>
</dbReference>
<dbReference type="Gene3D" id="3.30.1490.20">
    <property type="entry name" value="ATP-grasp fold, A domain"/>
    <property type="match status" value="1"/>
</dbReference>
<dbReference type="InterPro" id="IPR013815">
    <property type="entry name" value="ATP_grasp_subdomain_1"/>
</dbReference>
<evidence type="ECO:0000256" key="10">
    <source>
        <dbReference type="ARBA" id="ARBA00023268"/>
    </source>
</evidence>
<dbReference type="InterPro" id="IPR002474">
    <property type="entry name" value="CarbamoylP_synth_ssu_N"/>
</dbReference>
<dbReference type="InterPro" id="IPR005483">
    <property type="entry name" value="CPSase_dom"/>
</dbReference>
<keyword evidence="3" id="KW-0436">Ligase</keyword>
<comment type="catalytic activity">
    <reaction evidence="17">
        <text>carbamoyl phosphate + L-aspartate = N-carbamoyl-L-aspartate + phosphate + H(+)</text>
        <dbReference type="Rhea" id="RHEA:20013"/>
        <dbReference type="ChEBI" id="CHEBI:15378"/>
        <dbReference type="ChEBI" id="CHEBI:29991"/>
        <dbReference type="ChEBI" id="CHEBI:32814"/>
        <dbReference type="ChEBI" id="CHEBI:43474"/>
        <dbReference type="ChEBI" id="CHEBI:58228"/>
        <dbReference type="EC" id="2.1.3.2"/>
    </reaction>
</comment>
<dbReference type="SUPFAM" id="SSF56059">
    <property type="entry name" value="Glutathione synthetase ATP-binding domain-like"/>
    <property type="match status" value="2"/>
</dbReference>
<evidence type="ECO:0000256" key="6">
    <source>
        <dbReference type="ARBA" id="ARBA00022741"/>
    </source>
</evidence>
<comment type="caution">
    <text evidence="23">The sequence shown here is derived from an EMBL/GenBank/DDBJ whole genome shotgun (WGS) entry which is preliminary data.</text>
</comment>
<dbReference type="Gene3D" id="3.40.50.880">
    <property type="match status" value="1"/>
</dbReference>
<dbReference type="NCBIfam" id="NF009475">
    <property type="entry name" value="PRK12838.1"/>
    <property type="match status" value="1"/>
</dbReference>
<evidence type="ECO:0000256" key="5">
    <source>
        <dbReference type="ARBA" id="ARBA00022737"/>
    </source>
</evidence>
<dbReference type="InterPro" id="IPR005479">
    <property type="entry name" value="CPAse_ATP-bd"/>
</dbReference>
<dbReference type="Pfam" id="PF02786">
    <property type="entry name" value="CPSase_L_D2"/>
    <property type="match status" value="2"/>
</dbReference>
<dbReference type="SUPFAM" id="SSF51556">
    <property type="entry name" value="Metallo-dependent hydrolases"/>
    <property type="match status" value="1"/>
</dbReference>
<evidence type="ECO:0000256" key="8">
    <source>
        <dbReference type="ARBA" id="ARBA00022840"/>
    </source>
</evidence>
<dbReference type="SUPFAM" id="SSF48108">
    <property type="entry name" value="Carbamoyl phosphate synthetase, large subunit connection domain"/>
    <property type="match status" value="1"/>
</dbReference>
<evidence type="ECO:0000256" key="11">
    <source>
        <dbReference type="ARBA" id="ARBA00043968"/>
    </source>
</evidence>
<dbReference type="Gene3D" id="3.20.20.140">
    <property type="entry name" value="Metal-dependent hydrolases"/>
    <property type="match status" value="1"/>
</dbReference>
<evidence type="ECO:0000256" key="1">
    <source>
        <dbReference type="ARBA" id="ARBA00004812"/>
    </source>
</evidence>
<feature type="domain" description="ATP-grasp" evidence="21">
    <location>
        <begin position="603"/>
        <end position="795"/>
    </location>
</feature>
<dbReference type="PRINTS" id="PR00100">
    <property type="entry name" value="AOTCASE"/>
</dbReference>
<dbReference type="InterPro" id="IPR017926">
    <property type="entry name" value="GATASE"/>
</dbReference>
<dbReference type="InterPro" id="IPR006131">
    <property type="entry name" value="Asp_carbamoyltransf_Asp/Orn-bd"/>
</dbReference>
<evidence type="ECO:0000256" key="7">
    <source>
        <dbReference type="ARBA" id="ARBA00022801"/>
    </source>
</evidence>
<dbReference type="NCBIfam" id="NF009455">
    <property type="entry name" value="PRK12815.1"/>
    <property type="match status" value="1"/>
</dbReference>
<dbReference type="InterPro" id="IPR035686">
    <property type="entry name" value="CPSase_GATase1"/>
</dbReference>
<dbReference type="InterPro" id="IPR006130">
    <property type="entry name" value="Asp/Orn_carbamoylTrfase"/>
</dbReference>
<comment type="similarity">
    <text evidence="14">In the 2nd section; belongs to the CarB family.</text>
</comment>
<dbReference type="SUPFAM" id="SSF52440">
    <property type="entry name" value="PreATP-grasp domain"/>
    <property type="match status" value="2"/>
</dbReference>
<comment type="catalytic activity">
    <reaction evidence="15">
        <text>hydrogencarbonate + NH4(+) + 2 ATP = carbamoyl phosphate + 2 ADP + phosphate + 2 H(+)</text>
        <dbReference type="Rhea" id="RHEA:18029"/>
        <dbReference type="ChEBI" id="CHEBI:15378"/>
        <dbReference type="ChEBI" id="CHEBI:17544"/>
        <dbReference type="ChEBI" id="CHEBI:28938"/>
        <dbReference type="ChEBI" id="CHEBI:30616"/>
        <dbReference type="ChEBI" id="CHEBI:43474"/>
        <dbReference type="ChEBI" id="CHEBI:58228"/>
        <dbReference type="ChEBI" id="CHEBI:456216"/>
        <dbReference type="EC" id="6.3.4.16"/>
    </reaction>
</comment>
<dbReference type="InterPro" id="IPR011761">
    <property type="entry name" value="ATP-grasp"/>
</dbReference>
<comment type="similarity">
    <text evidence="11">In the 3rd section; belongs to the metallo-dependent hydrolases superfamily. DHOase family. CAD subfamily.</text>
</comment>
<dbReference type="InterPro" id="IPR011607">
    <property type="entry name" value="MGS-like_dom"/>
</dbReference>
<dbReference type="CDD" id="cd01423">
    <property type="entry name" value="MGS_CPS_I_III"/>
    <property type="match status" value="1"/>
</dbReference>
<keyword evidence="24" id="KW-1185">Reference proteome</keyword>
<sequence>MAPAFFTPASGRVTESADEKMMSLELEDGAVYQGYSFGANKSIAGELVFQTGMVGYPESLTDPSYRGQILVLTFPLIGNYGVPSRETLDSLLGDLPAHFESSQIHVAGLVTASYAGEDFSHFLAQSSLGAWLKEQGVPAMHAVDTRELTKHIRESGSMLGRMLLEKADSAAASLANVSATPATNGVAHEIDVNTEAVDESPVVNRALLAPYSAANWREHFEVTDWVNPNKKNLVAEVSLKTPKLYKPPAGVALQQHPSGRTLRILCLDVGMKYNQLRCFLKRGVEVLVCPYDYDIARAAAANEYDGLFLSNGPGDPAMLDATVKNIAGVLAKNQTPVFGICLGHQLLARASGASTTKMKFGNRGQNIPCTSLVTGRCHITSQNHGYAVDTTTLTEGWQELFVNANDGSNEGIMHTSRPYFSVQFHPESTPGPRDTEFLFDVFLGAVADCVADAANLALPVSFPGGTAAENNRLHPRVHVKKVLVLGSGGLSIGQAGEFDYSGSQAIKALKEEGIYTVLINPNIATIQTSKGLADKVFFLPVNAEFVRKVILYERPDAIYCTFGGQTALQVGIQLKDEFAGLGVKVLGTPIDTIITTEDRELFARSMESIGEKCAKSASANSVEEAMHVVKDIGFPVIVRAAYALGGLGSGFAYNEEELLALCNVAFAASPQVLIERSMKGWKEIEYEVVRDAQDNCITVCNMENFDPLGIHTGDSIVVAPSQTLSDEDYNMLRTTAVNVIRHLGVVGECNIQYALNPFSREYCIIEVNARLSRSSALASKATGYPLAFVAAKLGLGIPLKDIKNSVTQVTCACFEPSLDYVVVKMPRWDLKKFTRVSTLLGSSMKSIGEVMSIGRTFEEAIQTAIRAIDFHNLGFSETKGALISLDDELQTPSDQRLFAIANAMAAGYSVDKIWELTKIDRWFLNKLKGLSDFGRRMSGLTTTDIAQRPDLLLTAKRLGFSDRQLALFWSSNEIAVRRLRREAGITPFVKQIDTVAAEFPAFTNYLYLTYNASAHDLTFEDKGVMVLGSGVYRIGSSVEFDWCSVRAIRTLRAAGRKTIMVNADRLYFCNVDLETVMDIYEAEGSTGILGAMSGQTPNMIALPLMRAGAKVLGTSPEMIDTAENRYKFSRMLDRIGVDQPTWKELTSFDEAKEFCQKVSYPVLVRPSYVLSGAAMNTVYSEADLAAYLQQAAAVSREHPVVITKYIENAKEIEMDAVAKDGVLVGHFVSEHVENAGVHSGDATLIQPPQDLERTTIQRIEEATRKIGAALNITGPFNIQFIAKDNDIKVIECNVRASRSFPFVSKVTGVDLIEMATRAIMNLPFEEYPAVELAPGTVGVKVPQFSFSRLSGADPVLGVEMASTGEVACFGADKYEAYLKALVSTGFKMPRKNILLSIGSYKDKKEMLPSVAKLQQMGFKLFATAGTADYLQEHGIPVQYLEALGKEEDSNDTKGEFSLTQHLAKNMIDLYINLPSNNKYRRPANYMSKGYQTRRMAVDYQIPLVTNVKNAKILVEAMARHYELEVNIRDYTTSHRTVVLPGLVNIAAFVPGLVAAAGSTDLQAVTKASVAAGFSMIRVMPVGVDGAITDVRTLKLAQQNGRRGSAYCDFNLSVTATSSNASQISQVVSEVGSLFIPFNHLSDNISKVAAVTAHFEAWPTHKPIVTDAKTTDLASLLLLASLHNRRIHVTNVTTRDDIRLIALSKEKGLQVTCDVSIYSLYLSQKDYEGCTLLPTAEDQAALWEHIAVIDVFSVGSLPYQLAHWLQSQSDEASKTEVDPAVGISDALPLLFTSVAEGRLTLDDIRARLHDNPMRIFELHDQVGTAVEVELNRPYTVPAGTSPFAGRTMRSAVQRVTFQDVAVCLDGELLPLSGHGKDMSTHNAMPAVVPQTPVSPLLKAQQQQDTTPDSPHAAGRRQSTLGSSALRTRIGLDTTPAGSSPALLPSAALSGTPASVAALAAVTEDVSSAQLLAPASSLVVPSALPALLSQPSAFKNKPVLSVLEYERADLHLLFTVAQEMRLGVQREGVLDVLRGRVLCTLFYEPSTRTSASFDAAMQRLGGRTVPVATMHSSVQKGESLQDTLRTLGQYGDAVVLRHPDERSVDVARRFSPVPTINGGNGSREHPTQAFLDLFTIREELGTVQGLTITFLGDLRYGRPVHSLCHLLRHYHVQVQLVSPPGLELPASLRDELKARGQLLRESSTLTPEIVARSDVLYCTRVQKERFPSEAAYEQVKNSYRVDNATLRSAKSNMIVMHPLPRNEEIAEEVDFDQRAAYFRQMRYGLYIRMALLALVMST</sequence>
<dbReference type="Pfam" id="PF02142">
    <property type="entry name" value="MGS"/>
    <property type="match status" value="1"/>
</dbReference>
<dbReference type="PANTHER" id="PTHR11405">
    <property type="entry name" value="CARBAMOYLTRANSFERASE FAMILY MEMBER"/>
    <property type="match status" value="1"/>
</dbReference>
<evidence type="ECO:0000259" key="21">
    <source>
        <dbReference type="PROSITE" id="PS50975"/>
    </source>
</evidence>
<dbReference type="SUPFAM" id="SSF53671">
    <property type="entry name" value="Aspartate/ornithine carbamoyltransferase"/>
    <property type="match status" value="1"/>
</dbReference>
<dbReference type="Gene3D" id="3.40.50.1380">
    <property type="entry name" value="Methylglyoxal synthase-like domain"/>
    <property type="match status" value="1"/>
</dbReference>
<dbReference type="Gene3D" id="3.50.30.20">
    <property type="entry name" value="Carbamoyl-phosphate synthase small subunit, N-terminal domain"/>
    <property type="match status" value="1"/>
</dbReference>
<evidence type="ECO:0000256" key="2">
    <source>
        <dbReference type="ARBA" id="ARBA00004852"/>
    </source>
</evidence>
<keyword evidence="8 19" id="KW-0067">ATP-binding</keyword>
<dbReference type="PROSITE" id="PS00867">
    <property type="entry name" value="CPSASE_2"/>
    <property type="match status" value="2"/>
</dbReference>
<evidence type="ECO:0000256" key="17">
    <source>
        <dbReference type="ARBA" id="ARBA00048859"/>
    </source>
</evidence>
<dbReference type="InterPro" id="IPR036480">
    <property type="entry name" value="CarbP_synth_ssu_N_sf"/>
</dbReference>
<dbReference type="InterPro" id="IPR016185">
    <property type="entry name" value="PreATP-grasp_dom_sf"/>
</dbReference>
<dbReference type="PROSITE" id="PS51855">
    <property type="entry name" value="MGS"/>
    <property type="match status" value="1"/>
</dbReference>
<comment type="similarity">
    <text evidence="13">In the N-terminal section; belongs to the CarA family.</text>
</comment>
<gene>
    <name evidence="23" type="primary">URA2</name>
    <name evidence="23" type="ORF">SBRCBS47491_001256</name>
</gene>
<protein>
    <submittedName>
        <fullName evidence="23">Carbamoyl-phosphate synthase</fullName>
    </submittedName>
</protein>
<evidence type="ECO:0000313" key="24">
    <source>
        <dbReference type="Proteomes" id="UP001642406"/>
    </source>
</evidence>
<evidence type="ECO:0000256" key="9">
    <source>
        <dbReference type="ARBA" id="ARBA00022975"/>
    </source>
</evidence>
<dbReference type="PANTHER" id="PTHR11405:SF5">
    <property type="entry name" value="CAD PROTEIN"/>
    <property type="match status" value="1"/>
</dbReference>
<dbReference type="Proteomes" id="UP001642406">
    <property type="component" value="Unassembled WGS sequence"/>
</dbReference>
<feature type="domain" description="MGS-like" evidence="22">
    <location>
        <begin position="1386"/>
        <end position="1568"/>
    </location>
</feature>
<dbReference type="InterPro" id="IPR029062">
    <property type="entry name" value="Class_I_gatase-like"/>
</dbReference>
<dbReference type="InterPro" id="IPR006275">
    <property type="entry name" value="CPSase_lsu"/>
</dbReference>
<dbReference type="NCBIfam" id="NF002032">
    <property type="entry name" value="PRK00856.1"/>
    <property type="match status" value="1"/>
</dbReference>
<dbReference type="Pfam" id="PF00988">
    <property type="entry name" value="CPSase_sm_chain"/>
    <property type="match status" value="1"/>
</dbReference>
<dbReference type="Pfam" id="PF02729">
    <property type="entry name" value="OTCace_N"/>
    <property type="match status" value="1"/>
</dbReference>
<feature type="domain" description="ATP-grasp" evidence="21">
    <location>
        <begin position="1129"/>
        <end position="1320"/>
    </location>
</feature>
<dbReference type="InterPro" id="IPR036897">
    <property type="entry name" value="CarbamoylP_synth_lsu_oligo_sf"/>
</dbReference>
<comment type="catalytic activity">
    <reaction evidence="16">
        <text>hydrogencarbonate + L-glutamine + 2 ATP + H2O = carbamoyl phosphate + L-glutamate + 2 ADP + phosphate + 2 H(+)</text>
        <dbReference type="Rhea" id="RHEA:18633"/>
        <dbReference type="ChEBI" id="CHEBI:15377"/>
        <dbReference type="ChEBI" id="CHEBI:15378"/>
        <dbReference type="ChEBI" id="CHEBI:17544"/>
        <dbReference type="ChEBI" id="CHEBI:29985"/>
        <dbReference type="ChEBI" id="CHEBI:30616"/>
        <dbReference type="ChEBI" id="CHEBI:43474"/>
        <dbReference type="ChEBI" id="CHEBI:58228"/>
        <dbReference type="ChEBI" id="CHEBI:58359"/>
        <dbReference type="ChEBI" id="CHEBI:456216"/>
        <dbReference type="EC" id="6.3.5.5"/>
    </reaction>
</comment>
<dbReference type="Pfam" id="PF00117">
    <property type="entry name" value="GATase"/>
    <property type="match status" value="1"/>
</dbReference>
<dbReference type="HAMAP" id="MF_01209">
    <property type="entry name" value="CPSase_S_chain"/>
    <property type="match status" value="1"/>
</dbReference>
<dbReference type="PROSITE" id="PS50975">
    <property type="entry name" value="ATP_GRASP"/>
    <property type="match status" value="2"/>
</dbReference>
<dbReference type="PRINTS" id="PR00099">
    <property type="entry name" value="CPSGATASE"/>
</dbReference>
<evidence type="ECO:0000256" key="4">
    <source>
        <dbReference type="ARBA" id="ARBA00022679"/>
    </source>
</evidence>
<organism evidence="23 24">
    <name type="scientific">Sporothrix bragantina</name>
    <dbReference type="NCBI Taxonomy" id="671064"/>
    <lineage>
        <taxon>Eukaryota</taxon>
        <taxon>Fungi</taxon>
        <taxon>Dikarya</taxon>
        <taxon>Ascomycota</taxon>
        <taxon>Pezizomycotina</taxon>
        <taxon>Sordariomycetes</taxon>
        <taxon>Sordariomycetidae</taxon>
        <taxon>Ophiostomatales</taxon>
        <taxon>Ophiostomataceae</taxon>
        <taxon>Sporothrix</taxon>
    </lineage>
</organism>
<dbReference type="InterPro" id="IPR006274">
    <property type="entry name" value="CarbamoylP_synth_ssu"/>
</dbReference>
<dbReference type="NCBIfam" id="TIGR00670">
    <property type="entry name" value="asp_carb_tr"/>
    <property type="match status" value="1"/>
</dbReference>
<dbReference type="NCBIfam" id="TIGR01369">
    <property type="entry name" value="CPSaseII_lrg"/>
    <property type="match status" value="1"/>
</dbReference>
<dbReference type="InterPro" id="IPR006132">
    <property type="entry name" value="Asp/Orn_carbamoyltranf_P-bd"/>
</dbReference>
<keyword evidence="9" id="KW-0665">Pyrimidine biosynthesis</keyword>
<keyword evidence="7" id="KW-0378">Hydrolase</keyword>
<keyword evidence="4" id="KW-0808">Transferase</keyword>
<dbReference type="NCBIfam" id="NF003671">
    <property type="entry name" value="PRK05294.1"/>
    <property type="match status" value="1"/>
</dbReference>
<comment type="catalytic activity">
    <reaction evidence="18">
        <text>L-glutamine + H2O = L-glutamate + NH4(+)</text>
        <dbReference type="Rhea" id="RHEA:15889"/>
        <dbReference type="ChEBI" id="CHEBI:15377"/>
        <dbReference type="ChEBI" id="CHEBI:28938"/>
        <dbReference type="ChEBI" id="CHEBI:29985"/>
        <dbReference type="ChEBI" id="CHEBI:58359"/>
        <dbReference type="EC" id="3.5.1.2"/>
    </reaction>
</comment>
<evidence type="ECO:0000256" key="12">
    <source>
        <dbReference type="ARBA" id="ARBA00043979"/>
    </source>
</evidence>
<keyword evidence="10" id="KW-0511">Multifunctional enzyme</keyword>
<dbReference type="PROSITE" id="PS00866">
    <property type="entry name" value="CPSASE_1"/>
    <property type="match status" value="2"/>
</dbReference>
<keyword evidence="6 19" id="KW-0547">Nucleotide-binding</keyword>
<evidence type="ECO:0000313" key="23">
    <source>
        <dbReference type="EMBL" id="CAK7211832.1"/>
    </source>
</evidence>
<evidence type="ECO:0000256" key="13">
    <source>
        <dbReference type="ARBA" id="ARBA00043984"/>
    </source>
</evidence>
<dbReference type="SUPFAM" id="SSF52317">
    <property type="entry name" value="Class I glutamine amidotransferase-like"/>
    <property type="match status" value="1"/>
</dbReference>
<feature type="compositionally biased region" description="Polar residues" evidence="20">
    <location>
        <begin position="1898"/>
        <end position="1907"/>
    </location>
</feature>
<dbReference type="PRINTS" id="PR00098">
    <property type="entry name" value="CPSASE"/>
</dbReference>
<evidence type="ECO:0000256" key="14">
    <source>
        <dbReference type="ARBA" id="ARBA00043998"/>
    </source>
</evidence>
<dbReference type="SMART" id="SM01097">
    <property type="entry name" value="CPSase_sm_chain"/>
    <property type="match status" value="1"/>
</dbReference>
<dbReference type="InterPro" id="IPR036901">
    <property type="entry name" value="Asp/Orn_carbamoylTrfase_sf"/>
</dbReference>
<dbReference type="Gene3D" id="3.40.50.1370">
    <property type="entry name" value="Aspartate/ornithine carbamoyltransferase"/>
    <property type="match status" value="2"/>
</dbReference>
<evidence type="ECO:0000256" key="3">
    <source>
        <dbReference type="ARBA" id="ARBA00022598"/>
    </source>
</evidence>
<evidence type="ECO:0000256" key="16">
    <source>
        <dbReference type="ARBA" id="ARBA00048816"/>
    </source>
</evidence>
<dbReference type="SUPFAM" id="SSF52021">
    <property type="entry name" value="Carbamoyl phosphate synthetase, small subunit N-terminal domain"/>
    <property type="match status" value="1"/>
</dbReference>
<dbReference type="PRINTS" id="PR00101">
    <property type="entry name" value="ATCASE"/>
</dbReference>
<comment type="similarity">
    <text evidence="12">In the C-terminal section; belongs to the aspartate/ornithine carbamoyltransferase superfamily. ATCase family.</text>
</comment>
<dbReference type="InterPro" id="IPR032466">
    <property type="entry name" value="Metal_Hydrolase"/>
</dbReference>
<dbReference type="CDD" id="cd01744">
    <property type="entry name" value="GATase1_CPSase"/>
    <property type="match status" value="1"/>
</dbReference>
<dbReference type="InterPro" id="IPR005480">
    <property type="entry name" value="CPSase_lsu_oligo"/>
</dbReference>
<evidence type="ECO:0000256" key="18">
    <source>
        <dbReference type="ARBA" id="ARBA00049534"/>
    </source>
</evidence>
<dbReference type="SMART" id="SM00851">
    <property type="entry name" value="MGS"/>
    <property type="match status" value="1"/>
</dbReference>
<dbReference type="InterPro" id="IPR002082">
    <property type="entry name" value="Asp_carbamoyltransf"/>
</dbReference>
<evidence type="ECO:0000256" key="15">
    <source>
        <dbReference type="ARBA" id="ARBA00047359"/>
    </source>
</evidence>
<dbReference type="InterPro" id="IPR058047">
    <property type="entry name" value="CPSase_preATP-grasp"/>
</dbReference>
<dbReference type="Pfam" id="PF00185">
    <property type="entry name" value="OTCace"/>
    <property type="match status" value="1"/>
</dbReference>
<dbReference type="Gene3D" id="3.30.470.20">
    <property type="entry name" value="ATP-grasp fold, B domain"/>
    <property type="match status" value="2"/>
</dbReference>
<accession>A0ABP0AX88</accession>
<dbReference type="Pfam" id="PF25596">
    <property type="entry name" value="CPSase_L_D1"/>
    <property type="match status" value="2"/>
</dbReference>
<name>A0ABP0AX88_9PEZI</name>
<evidence type="ECO:0000259" key="22">
    <source>
        <dbReference type="PROSITE" id="PS51855"/>
    </source>
</evidence>
<dbReference type="Pfam" id="PF02787">
    <property type="entry name" value="CPSase_L_D3"/>
    <property type="match status" value="1"/>
</dbReference>
<reference evidence="23 24" key="1">
    <citation type="submission" date="2024-01" db="EMBL/GenBank/DDBJ databases">
        <authorList>
            <person name="Allen C."/>
            <person name="Tagirdzhanova G."/>
        </authorList>
    </citation>
    <scope>NUCLEOTIDE SEQUENCE [LARGE SCALE GENOMIC DNA]</scope>
</reference>
<keyword evidence="5" id="KW-0677">Repeat</keyword>
<dbReference type="SUPFAM" id="SSF52335">
    <property type="entry name" value="Methylglyoxal synthase-like"/>
    <property type="match status" value="1"/>
</dbReference>
<dbReference type="SMART" id="SM01096">
    <property type="entry name" value="CPSase_L_D3"/>
    <property type="match status" value="1"/>
</dbReference>
<dbReference type="EMBL" id="CAWUHC010000007">
    <property type="protein sequence ID" value="CAK7211832.1"/>
    <property type="molecule type" value="Genomic_DNA"/>
</dbReference>
<proteinExistence type="inferred from homology"/>
<dbReference type="Gene3D" id="1.10.1030.10">
    <property type="entry name" value="Carbamoyl-phosphate synthetase, large subunit oligomerisation domain"/>
    <property type="match status" value="1"/>
</dbReference>
<comment type="pathway">
    <text evidence="2">Pyrimidine metabolism; UMP biosynthesis via de novo pathway; (S)-dihydroorotate from bicarbonate: step 2/3.</text>
</comment>
<feature type="region of interest" description="Disordered" evidence="20">
    <location>
        <begin position="1895"/>
        <end position="1923"/>
    </location>
</feature>
<dbReference type="PROSITE" id="PS00097">
    <property type="entry name" value="CARBAMOYLTRANSFERASE"/>
    <property type="match status" value="1"/>
</dbReference>